<dbReference type="AlphaFoldDB" id="A0A0V1GTQ9"/>
<dbReference type="InterPro" id="IPR036927">
    <property type="entry name" value="Cyt_c_oxase-like_su1_sf"/>
</dbReference>
<accession>A0A0V1GTQ9</accession>
<dbReference type="GO" id="GO:0016020">
    <property type="term" value="C:membrane"/>
    <property type="evidence" value="ECO:0007669"/>
    <property type="project" value="InterPro"/>
</dbReference>
<feature type="transmembrane region" description="Helical" evidence="12">
    <location>
        <begin position="173"/>
        <end position="195"/>
    </location>
</feature>
<keyword evidence="8" id="KW-1278">Translocase</keyword>
<name>A0A0V1GTQ9_9BILA</name>
<keyword evidence="12" id="KW-1133">Transmembrane helix</keyword>
<dbReference type="GO" id="GO:0005739">
    <property type="term" value="C:mitochondrion"/>
    <property type="evidence" value="ECO:0007669"/>
    <property type="project" value="GOC"/>
</dbReference>
<evidence type="ECO:0000256" key="4">
    <source>
        <dbReference type="ARBA" id="ARBA00009578"/>
    </source>
</evidence>
<feature type="domain" description="Cytochrome oxidase subunit I profile" evidence="13">
    <location>
        <begin position="181"/>
        <end position="312"/>
    </location>
</feature>
<keyword evidence="12" id="KW-0812">Transmembrane</keyword>
<evidence type="ECO:0000256" key="5">
    <source>
        <dbReference type="ARBA" id="ARBA00015947"/>
    </source>
</evidence>
<keyword evidence="9" id="KW-0249">Electron transport</keyword>
<keyword evidence="12" id="KW-0472">Membrane</keyword>
<dbReference type="SUPFAM" id="SSF81442">
    <property type="entry name" value="Cytochrome c oxidase subunit I-like"/>
    <property type="match status" value="1"/>
</dbReference>
<keyword evidence="6" id="KW-0813">Transport</keyword>
<dbReference type="Proteomes" id="UP000055024">
    <property type="component" value="Unassembled WGS sequence"/>
</dbReference>
<evidence type="ECO:0000256" key="10">
    <source>
        <dbReference type="ARBA" id="ARBA00032715"/>
    </source>
</evidence>
<comment type="pathway">
    <text evidence="3">Energy metabolism; oxidative phosphorylation.</text>
</comment>
<comment type="similarity">
    <text evidence="4">Belongs to the heme-copper respiratory oxidase family.</text>
</comment>
<dbReference type="GO" id="GO:0005507">
    <property type="term" value="F:copper ion binding"/>
    <property type="evidence" value="ECO:0007669"/>
    <property type="project" value="InterPro"/>
</dbReference>
<dbReference type="Gene3D" id="2.60.40.420">
    <property type="entry name" value="Cupredoxins - blue copper proteins"/>
    <property type="match status" value="1"/>
</dbReference>
<feature type="transmembrane region" description="Helical" evidence="12">
    <location>
        <begin position="288"/>
        <end position="311"/>
    </location>
</feature>
<evidence type="ECO:0000259" key="13">
    <source>
        <dbReference type="PROSITE" id="PS50855"/>
    </source>
</evidence>
<evidence type="ECO:0000313" key="15">
    <source>
        <dbReference type="EMBL" id="KRZ01522.1"/>
    </source>
</evidence>
<evidence type="ECO:0000256" key="12">
    <source>
        <dbReference type="SAM" id="Phobius"/>
    </source>
</evidence>
<dbReference type="GO" id="GO:0015990">
    <property type="term" value="P:electron transport coupled proton transport"/>
    <property type="evidence" value="ECO:0007669"/>
    <property type="project" value="TreeGrafter"/>
</dbReference>
<proteinExistence type="inferred from homology"/>
<evidence type="ECO:0000256" key="11">
    <source>
        <dbReference type="ARBA" id="ARBA00049512"/>
    </source>
</evidence>
<evidence type="ECO:0000256" key="1">
    <source>
        <dbReference type="ARBA" id="ARBA00001935"/>
    </source>
</evidence>
<dbReference type="InterPro" id="IPR008972">
    <property type="entry name" value="Cupredoxin"/>
</dbReference>
<feature type="non-terminal residue" evidence="15">
    <location>
        <position position="481"/>
    </location>
</feature>
<dbReference type="PROSITE" id="PS50855">
    <property type="entry name" value="COX1"/>
    <property type="match status" value="1"/>
</dbReference>
<dbReference type="PRINTS" id="PR01166">
    <property type="entry name" value="CYCOXIDASEII"/>
</dbReference>
<feature type="transmembrane region" description="Helical" evidence="12">
    <location>
        <begin position="255"/>
        <end position="276"/>
    </location>
</feature>
<dbReference type="GO" id="GO:0020037">
    <property type="term" value="F:heme binding"/>
    <property type="evidence" value="ECO:0007669"/>
    <property type="project" value="InterPro"/>
</dbReference>
<evidence type="ECO:0000256" key="6">
    <source>
        <dbReference type="ARBA" id="ARBA00022660"/>
    </source>
</evidence>
<feature type="non-terminal residue" evidence="15">
    <location>
        <position position="1"/>
    </location>
</feature>
<feature type="domain" description="Cytochrome oxidase subunit II copper A binding" evidence="14">
    <location>
        <begin position="369"/>
        <end position="481"/>
    </location>
</feature>
<dbReference type="GO" id="GO:0006123">
    <property type="term" value="P:mitochondrial electron transport, cytochrome c to oxygen"/>
    <property type="evidence" value="ECO:0007669"/>
    <property type="project" value="TreeGrafter"/>
</dbReference>
<comment type="catalytic activity">
    <reaction evidence="11">
        <text>4 Fe(II)-[cytochrome c] + O2 + 8 H(+)(in) = 4 Fe(III)-[cytochrome c] + 2 H2O + 4 H(+)(out)</text>
        <dbReference type="Rhea" id="RHEA:11436"/>
        <dbReference type="Rhea" id="RHEA-COMP:10350"/>
        <dbReference type="Rhea" id="RHEA-COMP:14399"/>
        <dbReference type="ChEBI" id="CHEBI:15377"/>
        <dbReference type="ChEBI" id="CHEBI:15378"/>
        <dbReference type="ChEBI" id="CHEBI:15379"/>
        <dbReference type="ChEBI" id="CHEBI:29033"/>
        <dbReference type="ChEBI" id="CHEBI:29034"/>
        <dbReference type="EC" id="7.1.1.9"/>
    </reaction>
    <physiologicalReaction direction="left-to-right" evidence="11">
        <dbReference type="Rhea" id="RHEA:11437"/>
    </physiologicalReaction>
</comment>
<keyword evidence="7" id="KW-0460">Magnesium</keyword>
<dbReference type="InterPro" id="IPR000883">
    <property type="entry name" value="Cyt_C_Oxase_1"/>
</dbReference>
<dbReference type="STRING" id="268475.A0A0V1GTQ9"/>
<sequence length="481" mass="55393">LQEESYQSIPEESILRLAILQNWNTIHPIWCNWRNTRNFSIRFNPNNPILPMNIQREWTNLRILQCNRHCPCTRHNLFHSNTYTIKREPEQDEPFTHHYLLDLDIQTTVKNQLHRYMLLIPTYYLHFRTIKHIHLKSTHYIIYTNYLITCSSRWNHNTSNRPRRRPNPIPTHILIFWTSRILPAFGAVSEALIFISGKFKVFGPLGIIYAITRIGHHIYTVGIDIDTRAYFTAATIIIGIPTATLYGAHIKRTPVILWVLGFLLLFTIGGLTGVRLSNASLDLLLHDTYYVVGHFHFVLSIGVVFAIIIAYHSKNPIQPNIHRSQPNIPTTTLPRTKRYTTPICGLQGHKLPNIRPQITRIPLNNLTTRPLYTEEGLPTPSTLRLKITESQDFRLLDCDNRVILPTQVPIRISVTSADVIHRWTIPALRIKIDAIPGRINSTTSESILPGIIYGQCSELCGVNHRFIPIAIEFTTVLAFKS</sequence>
<dbReference type="PROSITE" id="PS50857">
    <property type="entry name" value="COX2_CUA"/>
    <property type="match status" value="1"/>
</dbReference>
<evidence type="ECO:0000259" key="14">
    <source>
        <dbReference type="PROSITE" id="PS50857"/>
    </source>
</evidence>
<dbReference type="Pfam" id="PF00115">
    <property type="entry name" value="COX1"/>
    <property type="match status" value="1"/>
</dbReference>
<organism evidence="15 16">
    <name type="scientific">Trichinella zimbabwensis</name>
    <dbReference type="NCBI Taxonomy" id="268475"/>
    <lineage>
        <taxon>Eukaryota</taxon>
        <taxon>Metazoa</taxon>
        <taxon>Ecdysozoa</taxon>
        <taxon>Nematoda</taxon>
        <taxon>Enoplea</taxon>
        <taxon>Dorylaimia</taxon>
        <taxon>Trichinellida</taxon>
        <taxon>Trichinellidae</taxon>
        <taxon>Trichinella</taxon>
    </lineage>
</organism>
<keyword evidence="16" id="KW-1185">Reference proteome</keyword>
<evidence type="ECO:0000256" key="7">
    <source>
        <dbReference type="ARBA" id="ARBA00022842"/>
    </source>
</evidence>
<protein>
    <recommendedName>
        <fullName evidence="5">Cytochrome c oxidase subunit 1</fullName>
    </recommendedName>
    <alternativeName>
        <fullName evidence="10">Cytochrome c oxidase polypeptide I</fullName>
    </alternativeName>
</protein>
<comment type="caution">
    <text evidence="15">The sequence shown here is derived from an EMBL/GenBank/DDBJ whole genome shotgun (WGS) entry which is preliminary data.</text>
</comment>
<dbReference type="Gene3D" id="1.20.210.10">
    <property type="entry name" value="Cytochrome c oxidase-like, subunit I domain"/>
    <property type="match status" value="1"/>
</dbReference>
<evidence type="ECO:0000256" key="2">
    <source>
        <dbReference type="ARBA" id="ARBA00001971"/>
    </source>
</evidence>
<dbReference type="Pfam" id="PF00116">
    <property type="entry name" value="COX2"/>
    <property type="match status" value="1"/>
</dbReference>
<evidence type="ECO:0000256" key="9">
    <source>
        <dbReference type="ARBA" id="ARBA00022982"/>
    </source>
</evidence>
<dbReference type="InterPro" id="IPR002429">
    <property type="entry name" value="CcO_II-like_C"/>
</dbReference>
<keyword evidence="6" id="KW-0679">Respiratory chain</keyword>
<feature type="transmembrane region" description="Helical" evidence="12">
    <location>
        <begin position="229"/>
        <end position="248"/>
    </location>
</feature>
<dbReference type="GO" id="GO:0004129">
    <property type="term" value="F:cytochrome-c oxidase activity"/>
    <property type="evidence" value="ECO:0007669"/>
    <property type="project" value="UniProtKB-EC"/>
</dbReference>
<comment type="cofactor">
    <cofactor evidence="1">
        <name>Cu cation</name>
        <dbReference type="ChEBI" id="CHEBI:23378"/>
    </cofactor>
</comment>
<evidence type="ECO:0000313" key="16">
    <source>
        <dbReference type="Proteomes" id="UP000055024"/>
    </source>
</evidence>
<evidence type="ECO:0000256" key="8">
    <source>
        <dbReference type="ARBA" id="ARBA00022967"/>
    </source>
</evidence>
<gene>
    <name evidence="15" type="primary">mt-co1</name>
    <name evidence="15" type="ORF">T11_18248</name>
</gene>
<dbReference type="PANTHER" id="PTHR10422:SF18">
    <property type="entry name" value="CYTOCHROME C OXIDASE SUBUNIT 1"/>
    <property type="match status" value="1"/>
</dbReference>
<dbReference type="EMBL" id="JYDP01000282">
    <property type="protein sequence ID" value="KRZ01522.1"/>
    <property type="molecule type" value="Genomic_DNA"/>
</dbReference>
<dbReference type="InterPro" id="IPR023616">
    <property type="entry name" value="Cyt_c_oxase-like_su1_dom"/>
</dbReference>
<dbReference type="UniPathway" id="UPA00705"/>
<dbReference type="OrthoDB" id="5856331at2759"/>
<dbReference type="PANTHER" id="PTHR10422">
    <property type="entry name" value="CYTOCHROME C OXIDASE SUBUNIT 1"/>
    <property type="match status" value="1"/>
</dbReference>
<evidence type="ECO:0000256" key="3">
    <source>
        <dbReference type="ARBA" id="ARBA00004673"/>
    </source>
</evidence>
<reference evidence="15 16" key="1">
    <citation type="submission" date="2015-01" db="EMBL/GenBank/DDBJ databases">
        <title>Evolution of Trichinella species and genotypes.</title>
        <authorList>
            <person name="Korhonen P.K."/>
            <person name="Edoardo P."/>
            <person name="Giuseppe L.R."/>
            <person name="Gasser R.B."/>
        </authorList>
    </citation>
    <scope>NUCLEOTIDE SEQUENCE [LARGE SCALE GENOMIC DNA]</scope>
    <source>
        <strain evidence="15">ISS1029</strain>
    </source>
</reference>
<comment type="cofactor">
    <cofactor evidence="2">
        <name>heme</name>
        <dbReference type="ChEBI" id="CHEBI:30413"/>
    </cofactor>
</comment>
<dbReference type="SUPFAM" id="SSF49503">
    <property type="entry name" value="Cupredoxins"/>
    <property type="match status" value="1"/>
</dbReference>